<keyword evidence="3" id="KW-1185">Reference proteome</keyword>
<reference evidence="3" key="1">
    <citation type="submission" date="2016-03" db="EMBL/GenBank/DDBJ databases">
        <title>Draft genome sequence of Paenibacillus glacialis DSM 22343.</title>
        <authorList>
            <person name="Shin S.-K."/>
            <person name="Yi H."/>
        </authorList>
    </citation>
    <scope>NUCLEOTIDE SEQUENCE [LARGE SCALE GENOMIC DNA]</scope>
    <source>
        <strain evidence="3">CCUG 60099</strain>
    </source>
</reference>
<evidence type="ECO:0000313" key="2">
    <source>
        <dbReference type="EMBL" id="OCB78337.1"/>
    </source>
</evidence>
<evidence type="ECO:0000256" key="1">
    <source>
        <dbReference type="SAM" id="Phobius"/>
    </source>
</evidence>
<keyword evidence="1" id="KW-0472">Membrane</keyword>
<keyword evidence="1" id="KW-1133">Transmembrane helix</keyword>
<protein>
    <submittedName>
        <fullName evidence="2">Uncharacterized protein</fullName>
    </submittedName>
</protein>
<keyword evidence="1" id="KW-0812">Transmembrane</keyword>
<gene>
    <name evidence="2" type="ORF">FLP_01145</name>
</gene>
<dbReference type="RefSeq" id="WP_065447660.1">
    <property type="nucleotide sequence ID" value="NZ_LVEN01000001.1"/>
</dbReference>
<dbReference type="EMBL" id="LVEN01000001">
    <property type="protein sequence ID" value="OCB78337.1"/>
    <property type="molecule type" value="Genomic_DNA"/>
</dbReference>
<evidence type="ECO:0000313" key="3">
    <source>
        <dbReference type="Proteomes" id="UP000093343"/>
    </source>
</evidence>
<feature type="transmembrane region" description="Helical" evidence="1">
    <location>
        <begin position="9"/>
        <end position="30"/>
    </location>
</feature>
<dbReference type="Proteomes" id="UP000093343">
    <property type="component" value="Unassembled WGS sequence"/>
</dbReference>
<name>A0ABX2XPZ5_9FLAO</name>
<comment type="caution">
    <text evidence="2">The sequence shown here is derived from an EMBL/GenBank/DDBJ whole genome shotgun (WGS) entry which is preliminary data.</text>
</comment>
<organism evidence="2 3">
    <name type="scientific">Flavobacterium piscis</name>
    <dbReference type="NCBI Taxonomy" id="1114874"/>
    <lineage>
        <taxon>Bacteria</taxon>
        <taxon>Pseudomonadati</taxon>
        <taxon>Bacteroidota</taxon>
        <taxon>Flavobacteriia</taxon>
        <taxon>Flavobacteriales</taxon>
        <taxon>Flavobacteriaceae</taxon>
        <taxon>Flavobacterium</taxon>
    </lineage>
</organism>
<proteinExistence type="predicted"/>
<sequence length="117" mass="13934">MNIRKNKALIIMISLFLILIFSGTIGHYYYLNQDYSQKFIFLVTKKEINAKGNCDLFDKNNSKLPLKSFMFYQSQVYEGDSLVKKANSYFVYVYRKRNWRDYGSDESYFVAEKINLN</sequence>
<accession>A0ABX2XPZ5</accession>